<keyword evidence="2" id="KW-1185">Reference proteome</keyword>
<gene>
    <name evidence="1" type="ORF">DA391_02515</name>
</gene>
<protein>
    <submittedName>
        <fullName evidence="1">Uncharacterized protein</fullName>
    </submittedName>
</protein>
<name>A0ABM6UPH7_9GAMM</name>
<dbReference type="EMBL" id="CP028487">
    <property type="protein sequence ID" value="AVX36635.1"/>
    <property type="molecule type" value="Genomic_DNA"/>
</dbReference>
<evidence type="ECO:0000313" key="1">
    <source>
        <dbReference type="EMBL" id="AVX36635.1"/>
    </source>
</evidence>
<sequence>MTDLIMKLFGIESYLPMVKRLNDAGIHDIRVTERGGVVVGGESEDMDELRAAAKIIVEHDAIKVQEQN</sequence>
<organism evidence="1 2">
    <name type="scientific">Yersinia massiliensis</name>
    <dbReference type="NCBI Taxonomy" id="419257"/>
    <lineage>
        <taxon>Bacteria</taxon>
        <taxon>Pseudomonadati</taxon>
        <taxon>Pseudomonadota</taxon>
        <taxon>Gammaproteobacteria</taxon>
        <taxon>Enterobacterales</taxon>
        <taxon>Yersiniaceae</taxon>
        <taxon>Yersinia</taxon>
    </lineage>
</organism>
<evidence type="ECO:0000313" key="2">
    <source>
        <dbReference type="Proteomes" id="UP000240908"/>
    </source>
</evidence>
<reference evidence="2" key="1">
    <citation type="journal article" date="2018" name="Genome Announc.">
        <title>First complete genome sequence of Yersinia massiliensis.</title>
        <authorList>
            <person name="Thomas M.C."/>
            <person name="Arling V."/>
            <person name="Goji N."/>
            <person name="Janzen T.W."/>
            <person name="Duceppe M.-O."/>
            <person name="Mathews A."/>
            <person name="Carrillo C."/>
            <person name="Amoako K."/>
        </authorList>
    </citation>
    <scope>NUCLEOTIDE SEQUENCE [LARGE SCALE GENOMIC DNA]</scope>
    <source>
        <strain evidence="2">GTA</strain>
    </source>
</reference>
<dbReference type="RefSeq" id="WP_050535840.1">
    <property type="nucleotide sequence ID" value="NZ_CABHYR010000013.1"/>
</dbReference>
<proteinExistence type="predicted"/>
<dbReference type="Proteomes" id="UP000240908">
    <property type="component" value="Chromosome"/>
</dbReference>
<accession>A0ABM6UPH7</accession>